<comment type="function">
    <text evidence="6">Redox regulated molecular chaperone. Protects both thermally unfolding and oxidatively damaged proteins from irreversible aggregation. Plays an important role in the bacterial defense system toward oxidative stress.</text>
</comment>
<dbReference type="InterPro" id="IPR000397">
    <property type="entry name" value="Heat_shock_Hsp33"/>
</dbReference>
<dbReference type="NCBIfam" id="NF001033">
    <property type="entry name" value="PRK00114.1"/>
    <property type="match status" value="1"/>
</dbReference>
<evidence type="ECO:0000256" key="3">
    <source>
        <dbReference type="ARBA" id="ARBA00023157"/>
    </source>
</evidence>
<name>A0ABT2PWT7_9MOLU</name>
<keyword evidence="3 6" id="KW-1015">Disulfide bond</keyword>
<keyword evidence="4 6" id="KW-0143">Chaperone</keyword>
<evidence type="ECO:0000256" key="2">
    <source>
        <dbReference type="ARBA" id="ARBA00022833"/>
    </source>
</evidence>
<dbReference type="RefSeq" id="WP_262096603.1">
    <property type="nucleotide sequence ID" value="NZ_JAOEGN010000012.1"/>
</dbReference>
<feature type="disulfide bond" description="Redox-active" evidence="6">
    <location>
        <begin position="271"/>
        <end position="274"/>
    </location>
</feature>
<reference evidence="8" key="1">
    <citation type="submission" date="2023-07" db="EMBL/GenBank/DDBJ databases">
        <title>Novel Mycoplasma species identified in domestic and wild animals.</title>
        <authorList>
            <person name="Volokhov D.V."/>
            <person name="Furtak V.A."/>
            <person name="Zagorodnyaya T.A."/>
        </authorList>
    </citation>
    <scope>NUCLEOTIDE SEQUENCE [LARGE SCALE GENOMIC DNA]</scope>
    <source>
        <strain evidence="8">92-19</strain>
    </source>
</reference>
<comment type="subcellular location">
    <subcellularLocation>
        <location evidence="6">Cytoplasm</location>
    </subcellularLocation>
</comment>
<dbReference type="SUPFAM" id="SSF118352">
    <property type="entry name" value="HSP33 redox switch-like"/>
    <property type="match status" value="1"/>
</dbReference>
<dbReference type="Proteomes" id="UP001209076">
    <property type="component" value="Unassembled WGS sequence"/>
</dbReference>
<keyword evidence="8" id="KW-1185">Reference proteome</keyword>
<comment type="PTM">
    <text evidence="6">Under oxidizing conditions two disulfide bonds are formed involving the reactive cysteines. Under reducing conditions zinc is bound to the reactive cysteines and the protein is inactive.</text>
</comment>
<protein>
    <recommendedName>
        <fullName evidence="6">33 kDa chaperonin</fullName>
    </recommendedName>
    <alternativeName>
        <fullName evidence="6">Heat shock protein 33 homolog</fullName>
        <shortName evidence="6">HSP33</shortName>
    </alternativeName>
</protein>
<dbReference type="InterPro" id="IPR016153">
    <property type="entry name" value="Heat_shock_Hsp33_N"/>
</dbReference>
<evidence type="ECO:0000256" key="4">
    <source>
        <dbReference type="ARBA" id="ARBA00023186"/>
    </source>
</evidence>
<dbReference type="SUPFAM" id="SSF64397">
    <property type="entry name" value="Hsp33 domain"/>
    <property type="match status" value="1"/>
</dbReference>
<proteinExistence type="inferred from homology"/>
<dbReference type="CDD" id="cd00498">
    <property type="entry name" value="Hsp33"/>
    <property type="match status" value="1"/>
</dbReference>
<dbReference type="InterPro" id="IPR016154">
    <property type="entry name" value="Heat_shock_Hsp33_C"/>
</dbReference>
<comment type="caution">
    <text evidence="7">The sequence shown here is derived from an EMBL/GenBank/DDBJ whole genome shotgun (WGS) entry which is preliminary data.</text>
</comment>
<dbReference type="PANTHER" id="PTHR30111:SF1">
    <property type="entry name" value="33 KDA CHAPERONIN"/>
    <property type="match status" value="1"/>
</dbReference>
<evidence type="ECO:0000313" key="7">
    <source>
        <dbReference type="EMBL" id="MCU0105305.1"/>
    </source>
</evidence>
<gene>
    <name evidence="6 7" type="primary">hslO</name>
    <name evidence="7" type="ORF">N7603_06500</name>
</gene>
<dbReference type="PIRSF" id="PIRSF005261">
    <property type="entry name" value="Heat_shock_Hsp33"/>
    <property type="match status" value="1"/>
</dbReference>
<organism evidence="7 8">
    <name type="scientific">Paracholeplasma vituli</name>
    <dbReference type="NCBI Taxonomy" id="69473"/>
    <lineage>
        <taxon>Bacteria</taxon>
        <taxon>Bacillati</taxon>
        <taxon>Mycoplasmatota</taxon>
        <taxon>Mollicutes</taxon>
        <taxon>Acholeplasmatales</taxon>
        <taxon>Acholeplasmataceae</taxon>
        <taxon>Paracholeplasma</taxon>
    </lineage>
</organism>
<keyword evidence="2 6" id="KW-0862">Zinc</keyword>
<evidence type="ECO:0000256" key="6">
    <source>
        <dbReference type="HAMAP-Rule" id="MF_00117"/>
    </source>
</evidence>
<keyword evidence="5 6" id="KW-0676">Redox-active center</keyword>
<comment type="similarity">
    <text evidence="6">Belongs to the HSP33 family.</text>
</comment>
<dbReference type="Gene3D" id="3.90.1280.10">
    <property type="entry name" value="HSP33 redox switch-like"/>
    <property type="match status" value="1"/>
</dbReference>
<feature type="disulfide bond" description="Redox-active" evidence="6">
    <location>
        <begin position="238"/>
        <end position="240"/>
    </location>
</feature>
<dbReference type="Gene3D" id="3.55.30.10">
    <property type="entry name" value="Hsp33 domain"/>
    <property type="match status" value="1"/>
</dbReference>
<evidence type="ECO:0000256" key="1">
    <source>
        <dbReference type="ARBA" id="ARBA00022490"/>
    </source>
</evidence>
<dbReference type="EMBL" id="JAOEGN010000012">
    <property type="protein sequence ID" value="MCU0105305.1"/>
    <property type="molecule type" value="Genomic_DNA"/>
</dbReference>
<keyword evidence="1 6" id="KW-0963">Cytoplasm</keyword>
<evidence type="ECO:0000256" key="5">
    <source>
        <dbReference type="ARBA" id="ARBA00023284"/>
    </source>
</evidence>
<accession>A0ABT2PWT7</accession>
<dbReference type="Pfam" id="PF01430">
    <property type="entry name" value="HSP33"/>
    <property type="match status" value="1"/>
</dbReference>
<evidence type="ECO:0000313" key="8">
    <source>
        <dbReference type="Proteomes" id="UP001209076"/>
    </source>
</evidence>
<sequence>MKDYCLISTAYDGQARIYVSYSKALVERARTIHGTWPTASAALGRFLTVSAMMGLMLKDDDSITLRIEGDGPIEYMLVEANAQGEVRGDIKHPEVYLTYNSGPKEGKLAVGKAVGEGYLHVTKDLNLKNNFTSSVELQTGEIGDDFTYYFTSSEQTPSAVGLGVLVDIDQTIKQAGGFIIQLLPNATDETITKIEGVLSTIKAVTELYEDGLSPEDITDYLSSNTAKILSKHDISYNCHCSKEKFSKSIEKLDDKTIQSFIDEDHGAEIICHFCKSKYHFDESDLQNILGELPTT</sequence>
<dbReference type="PANTHER" id="PTHR30111">
    <property type="entry name" value="33 KDA CHAPERONIN"/>
    <property type="match status" value="1"/>
</dbReference>
<dbReference type="HAMAP" id="MF_00117">
    <property type="entry name" value="HslO"/>
    <property type="match status" value="1"/>
</dbReference>